<name>A0A0V0ZC60_TRIBR</name>
<feature type="region of interest" description="Disordered" evidence="1">
    <location>
        <begin position="1"/>
        <end position="38"/>
    </location>
</feature>
<evidence type="ECO:0000313" key="2">
    <source>
        <dbReference type="EMBL" id="KRY10167.1"/>
    </source>
</evidence>
<organism evidence="2 3">
    <name type="scientific">Trichinella britovi</name>
    <name type="common">Parasitic roundworm</name>
    <dbReference type="NCBI Taxonomy" id="45882"/>
    <lineage>
        <taxon>Eukaryota</taxon>
        <taxon>Metazoa</taxon>
        <taxon>Ecdysozoa</taxon>
        <taxon>Nematoda</taxon>
        <taxon>Enoplea</taxon>
        <taxon>Dorylaimia</taxon>
        <taxon>Trichinellida</taxon>
        <taxon>Trichinellidae</taxon>
        <taxon>Trichinella</taxon>
    </lineage>
</organism>
<accession>A0A0V0ZC60</accession>
<keyword evidence="3" id="KW-1185">Reference proteome</keyword>
<evidence type="ECO:0000256" key="1">
    <source>
        <dbReference type="SAM" id="MobiDB-lite"/>
    </source>
</evidence>
<sequence>MVFVHRKREDGGRRSKAGGNQQRCRAGKLTSPHRPFVR</sequence>
<proteinExistence type="predicted"/>
<comment type="caution">
    <text evidence="2">The sequence shown here is derived from an EMBL/GenBank/DDBJ whole genome shotgun (WGS) entry which is preliminary data.</text>
</comment>
<reference evidence="2 3" key="1">
    <citation type="submission" date="2015-01" db="EMBL/GenBank/DDBJ databases">
        <title>Evolution of Trichinella species and genotypes.</title>
        <authorList>
            <person name="Korhonen P.K."/>
            <person name="Edoardo P."/>
            <person name="Giuseppe L.R."/>
            <person name="Gasser R.B."/>
        </authorList>
    </citation>
    <scope>NUCLEOTIDE SEQUENCE [LARGE SCALE GENOMIC DNA]</scope>
    <source>
        <strain evidence="2">ISS120</strain>
    </source>
</reference>
<dbReference type="AlphaFoldDB" id="A0A0V0ZC60"/>
<dbReference type="Proteomes" id="UP000054653">
    <property type="component" value="Unassembled WGS sequence"/>
</dbReference>
<protein>
    <submittedName>
        <fullName evidence="2">Uncharacterized protein</fullName>
    </submittedName>
</protein>
<evidence type="ECO:0000313" key="3">
    <source>
        <dbReference type="Proteomes" id="UP000054653"/>
    </source>
</evidence>
<gene>
    <name evidence="2" type="ORF">T03_14287</name>
</gene>
<dbReference type="EMBL" id="JYDI01003864">
    <property type="protein sequence ID" value="KRY10167.1"/>
    <property type="molecule type" value="Genomic_DNA"/>
</dbReference>